<protein>
    <submittedName>
        <fullName evidence="1">Uncharacterized protein</fullName>
    </submittedName>
</protein>
<sequence>MTRRRNRRPDGAQLRKQHSDRALSLMLLGDFETGLWARSAITALAMRRHPIWPEIAEFGTAKNL</sequence>
<comment type="caution">
    <text evidence="1">The sequence shown here is derived from an EMBL/GenBank/DDBJ whole genome shotgun (WGS) entry which is preliminary data.</text>
</comment>
<accession>A0A829H0Y0</accession>
<proteinExistence type="predicted"/>
<evidence type="ECO:0000313" key="1">
    <source>
        <dbReference type="EMBL" id="EPC67301.1"/>
    </source>
</evidence>
<dbReference type="AlphaFoldDB" id="A0A829H0Y0"/>
<reference evidence="1 2" key="1">
    <citation type="journal article" date="2013" name="PLoS ONE">
        <title>Lactobacillus paracasei comparative genomics: towards species pan-genome definition and exploitation of diversity.</title>
        <authorList>
            <person name="Smokvina T."/>
            <person name="Wels M."/>
            <person name="Polka J."/>
            <person name="Chervaux C."/>
            <person name="Brisse S."/>
            <person name="Boekhorst J."/>
            <person name="van Hylckama Vlieg J.E."/>
            <person name="Siezen R.J."/>
        </authorList>
    </citation>
    <scope>NUCLEOTIDE SEQUENCE [LARGE SCALE GENOMIC DNA]</scope>
    <source>
        <strain evidence="1 2">Lpl14</strain>
    </source>
</reference>
<dbReference type="EMBL" id="ANKB01000001">
    <property type="protein sequence ID" value="EPC67301.1"/>
    <property type="molecule type" value="Genomic_DNA"/>
</dbReference>
<gene>
    <name evidence="1" type="ORF">Lpl14_00225</name>
</gene>
<dbReference type="Proteomes" id="UP000014285">
    <property type="component" value="Unassembled WGS sequence"/>
</dbReference>
<organism evidence="1 2">
    <name type="scientific">Lacticaseibacillus paracasei subsp. tolerans Lpl14</name>
    <dbReference type="NCBI Taxonomy" id="1256229"/>
    <lineage>
        <taxon>Bacteria</taxon>
        <taxon>Bacillati</taxon>
        <taxon>Bacillota</taxon>
        <taxon>Bacilli</taxon>
        <taxon>Lactobacillales</taxon>
        <taxon>Lactobacillaceae</taxon>
        <taxon>Lacticaseibacillus</taxon>
    </lineage>
</organism>
<evidence type="ECO:0000313" key="2">
    <source>
        <dbReference type="Proteomes" id="UP000014285"/>
    </source>
</evidence>
<name>A0A829H0Y0_LACPA</name>